<reference evidence="2" key="1">
    <citation type="submission" date="2021-04" db="EMBL/GenBank/DDBJ databases">
        <authorList>
            <consortium name="Molecular Ecology Group"/>
        </authorList>
    </citation>
    <scope>NUCLEOTIDE SEQUENCE</scope>
</reference>
<dbReference type="Proteomes" id="UP000678393">
    <property type="component" value="Unassembled WGS sequence"/>
</dbReference>
<dbReference type="InterPro" id="IPR036259">
    <property type="entry name" value="MFS_trans_sf"/>
</dbReference>
<evidence type="ECO:0000313" key="2">
    <source>
        <dbReference type="EMBL" id="CAG5120757.1"/>
    </source>
</evidence>
<feature type="transmembrane region" description="Helical" evidence="1">
    <location>
        <begin position="252"/>
        <end position="277"/>
    </location>
</feature>
<organism evidence="2 3">
    <name type="scientific">Candidula unifasciata</name>
    <dbReference type="NCBI Taxonomy" id="100452"/>
    <lineage>
        <taxon>Eukaryota</taxon>
        <taxon>Metazoa</taxon>
        <taxon>Spiralia</taxon>
        <taxon>Lophotrochozoa</taxon>
        <taxon>Mollusca</taxon>
        <taxon>Gastropoda</taxon>
        <taxon>Heterobranchia</taxon>
        <taxon>Euthyneura</taxon>
        <taxon>Panpulmonata</taxon>
        <taxon>Eupulmonata</taxon>
        <taxon>Stylommatophora</taxon>
        <taxon>Helicina</taxon>
        <taxon>Helicoidea</taxon>
        <taxon>Geomitridae</taxon>
        <taxon>Candidula</taxon>
    </lineage>
</organism>
<proteinExistence type="predicted"/>
<keyword evidence="1" id="KW-1133">Transmembrane helix</keyword>
<feature type="transmembrane region" description="Helical" evidence="1">
    <location>
        <begin position="477"/>
        <end position="497"/>
    </location>
</feature>
<evidence type="ECO:0000256" key="1">
    <source>
        <dbReference type="SAM" id="Phobius"/>
    </source>
</evidence>
<dbReference type="InterPro" id="IPR027197">
    <property type="entry name" value="SLC43A3"/>
</dbReference>
<dbReference type="OrthoDB" id="330047at2759"/>
<dbReference type="AlphaFoldDB" id="A0A8S3YUD3"/>
<gene>
    <name evidence="2" type="ORF">CUNI_LOCUS6315</name>
</gene>
<protein>
    <submittedName>
        <fullName evidence="2">Uncharacterized protein</fullName>
    </submittedName>
</protein>
<feature type="transmembrane region" description="Helical" evidence="1">
    <location>
        <begin position="218"/>
        <end position="240"/>
    </location>
</feature>
<dbReference type="PANTHER" id="PTHR20765:SF1">
    <property type="entry name" value="EQUILIBRATIVE NUCLEOBASE TRANSPORTER 1"/>
    <property type="match status" value="1"/>
</dbReference>
<feature type="transmembrane region" description="Helical" evidence="1">
    <location>
        <begin position="438"/>
        <end position="457"/>
    </location>
</feature>
<dbReference type="EMBL" id="CAJHNH020000959">
    <property type="protein sequence ID" value="CAG5120757.1"/>
    <property type="molecule type" value="Genomic_DNA"/>
</dbReference>
<keyword evidence="1" id="KW-0812">Transmembrane</keyword>
<dbReference type="PANTHER" id="PTHR20765">
    <property type="entry name" value="SOLUTE CARRIER FAMILY 43 MEMBER 3-RELATED"/>
    <property type="match status" value="1"/>
</dbReference>
<name>A0A8S3YUD3_9EUPU</name>
<feature type="transmembrane region" description="Helical" evidence="1">
    <location>
        <begin position="322"/>
        <end position="340"/>
    </location>
</feature>
<evidence type="ECO:0000313" key="3">
    <source>
        <dbReference type="Proteomes" id="UP000678393"/>
    </source>
</evidence>
<comment type="caution">
    <text evidence="2">The sequence shown here is derived from an EMBL/GenBank/DDBJ whole genome shotgun (WGS) entry which is preliminary data.</text>
</comment>
<dbReference type="SUPFAM" id="SSF103473">
    <property type="entry name" value="MFS general substrate transporter"/>
    <property type="match status" value="1"/>
</dbReference>
<keyword evidence="1" id="KW-0472">Membrane</keyword>
<accession>A0A8S3YUD3</accession>
<keyword evidence="3" id="KW-1185">Reference proteome</keyword>
<sequence length="527" mass="58939">MTQKCWKKVAALSWAFLECMFFSSVVLGWTWLAIILRSDGYFPKYCNLTVNFTPRARIYGNDASMNGVYKLDSDIPLPVPKKTKNCRPRRRNDRSTQIREASTMYAVSPWESGSATGGMPLKYGASPHWNGSSLVRNVFVEADWVYRAGKQTPQRLVYSSFCRFKRGDLANLSVIMPPLQAGPGVARGIDQSSPTAAKDKEVDSGMAREYCLEQNEQLRLMFAVVIIIRDVLAFPLGIFYDKYGTTRTRLMTVVPWLVVPALTLTGVAGSAVLLTNLQTANLFGRKRHVVVSLYVGAAYSNGVIALLMQLSHFNGVDIQTSFMFLTIGIVPMLVSTVAFLPKTRIPWPLPADYGKRRNQSLDEAMLRKQRAWQRRLSEAGPGVCRKPPPKFWPSAVQSLFVWSVLWYGIQKLQEAVFETRVVDIAAMKVMGPLDFEAYFGYVQLMGAFCSPLAGVLIDRYFPRDLGYSQATKQMQRIVPAIVATSCLAVAEIVTDMFHGPAPQAVSTLFNILHKVFTHTTMCAFVMH</sequence>
<feature type="transmembrane region" description="Helical" evidence="1">
    <location>
        <begin position="12"/>
        <end position="36"/>
    </location>
</feature>
<feature type="non-terminal residue" evidence="2">
    <location>
        <position position="527"/>
    </location>
</feature>
<feature type="transmembrane region" description="Helical" evidence="1">
    <location>
        <begin position="289"/>
        <end position="310"/>
    </location>
</feature>